<gene>
    <name evidence="2" type="ORF">I7I52_04992</name>
</gene>
<feature type="transmembrane region" description="Helical" evidence="1">
    <location>
        <begin position="15"/>
        <end position="34"/>
    </location>
</feature>
<dbReference type="AlphaFoldDB" id="A0A8H8CXQ8"/>
<keyword evidence="1" id="KW-0472">Membrane</keyword>
<evidence type="ECO:0000313" key="2">
    <source>
        <dbReference type="EMBL" id="KAG5293614.1"/>
    </source>
</evidence>
<protein>
    <submittedName>
        <fullName evidence="2">Uncharacterized protein</fullName>
    </submittedName>
</protein>
<keyword evidence="1" id="KW-1133">Transmembrane helix</keyword>
<dbReference type="VEuPathDB" id="FungiDB:I7I52_04992"/>
<sequence>MKKGERISLSLRMEGLYLCLRSLFSAFFSLSAFVKSMCMGLLHFVIQLVFRMGSVYCEKTKIFSLFSFSVQMYRPHPFFWRSFQFGSRTCLVRHSVQQLLPLFCLPPGHHFFSFFQ</sequence>
<name>A0A8H8CXQ8_AJECA</name>
<evidence type="ECO:0000313" key="3">
    <source>
        <dbReference type="Proteomes" id="UP000670092"/>
    </source>
</evidence>
<dbReference type="Proteomes" id="UP000670092">
    <property type="component" value="Unassembled WGS sequence"/>
</dbReference>
<evidence type="ECO:0000256" key="1">
    <source>
        <dbReference type="SAM" id="Phobius"/>
    </source>
</evidence>
<comment type="caution">
    <text evidence="2">The sequence shown here is derived from an EMBL/GenBank/DDBJ whole genome shotgun (WGS) entry which is preliminary data.</text>
</comment>
<reference evidence="2 3" key="1">
    <citation type="submission" date="2021-01" db="EMBL/GenBank/DDBJ databases">
        <title>Chromosome-level genome assembly of a human fungal pathogen reveals clustering of transcriptionally co-regulated genes.</title>
        <authorList>
            <person name="Voorhies M."/>
            <person name="Cohen S."/>
            <person name="Shea T.P."/>
            <person name="Petrus S."/>
            <person name="Munoz J.F."/>
            <person name="Poplawski S."/>
            <person name="Goldman W.E."/>
            <person name="Michael T."/>
            <person name="Cuomo C.A."/>
            <person name="Sil A."/>
            <person name="Beyhan S."/>
        </authorList>
    </citation>
    <scope>NUCLEOTIDE SEQUENCE [LARGE SCALE GENOMIC DNA]</scope>
    <source>
        <strain evidence="2 3">G184AR</strain>
    </source>
</reference>
<organism evidence="2 3">
    <name type="scientific">Ajellomyces capsulatus</name>
    <name type="common">Darling's disease fungus</name>
    <name type="synonym">Histoplasma capsulatum</name>
    <dbReference type="NCBI Taxonomy" id="5037"/>
    <lineage>
        <taxon>Eukaryota</taxon>
        <taxon>Fungi</taxon>
        <taxon>Dikarya</taxon>
        <taxon>Ascomycota</taxon>
        <taxon>Pezizomycotina</taxon>
        <taxon>Eurotiomycetes</taxon>
        <taxon>Eurotiomycetidae</taxon>
        <taxon>Onygenales</taxon>
        <taxon>Ajellomycetaceae</taxon>
        <taxon>Histoplasma</taxon>
    </lineage>
</organism>
<dbReference type="EMBL" id="JAEVHI010000004">
    <property type="protein sequence ID" value="KAG5293614.1"/>
    <property type="molecule type" value="Genomic_DNA"/>
</dbReference>
<keyword evidence="1" id="KW-0812">Transmembrane</keyword>
<proteinExistence type="predicted"/>
<accession>A0A8H8CXQ8</accession>